<dbReference type="Pfam" id="PF11114">
    <property type="entry name" value="Minor_capsid_2"/>
    <property type="match status" value="1"/>
</dbReference>
<dbReference type="EMBL" id="BK015188">
    <property type="protein sequence ID" value="DAD94992.1"/>
    <property type="molecule type" value="Genomic_DNA"/>
</dbReference>
<dbReference type="InterPro" id="IPR021080">
    <property type="entry name" value="Minor_capsid_protein"/>
</dbReference>
<proteinExistence type="predicted"/>
<protein>
    <submittedName>
        <fullName evidence="1">Minor capsid protein</fullName>
    </submittedName>
</protein>
<sequence>MEINNHVGNVHIKLDIDHLNNKIKEAQIALNMQIVADSEPYVPFRQGALRSSVRYPKGIDGGEIEYNTPYAHYLYTGEVYGPNIPIKDAQGNIIGWRSPPKKSPTGRRLQYHTEGTSDHWFDRAKQEHLNDWIDLVKRTVGDG</sequence>
<name>A0A8S5NL79_9CAUD</name>
<accession>A0A8S5NL79</accession>
<organism evidence="1">
    <name type="scientific">Siphoviridae sp. ctGfF74</name>
    <dbReference type="NCBI Taxonomy" id="2826223"/>
    <lineage>
        <taxon>Viruses</taxon>
        <taxon>Duplodnaviria</taxon>
        <taxon>Heunggongvirae</taxon>
        <taxon>Uroviricota</taxon>
        <taxon>Caudoviricetes</taxon>
    </lineage>
</organism>
<reference evidence="1" key="1">
    <citation type="journal article" date="2021" name="Proc. Natl. Acad. Sci. U.S.A.">
        <title>A Catalog of Tens of Thousands of Viruses from Human Metagenomes Reveals Hidden Associations with Chronic Diseases.</title>
        <authorList>
            <person name="Tisza M.J."/>
            <person name="Buck C.B."/>
        </authorList>
    </citation>
    <scope>NUCLEOTIDE SEQUENCE</scope>
    <source>
        <strain evidence="1">CtGfF74</strain>
    </source>
</reference>
<evidence type="ECO:0000313" key="1">
    <source>
        <dbReference type="EMBL" id="DAD94992.1"/>
    </source>
</evidence>